<feature type="non-terminal residue" evidence="1">
    <location>
        <position position="1"/>
    </location>
</feature>
<proteinExistence type="predicted"/>
<dbReference type="AlphaFoldDB" id="A0A1X0RHT9"/>
<sequence>DEQSENNVNRPNYKVDVYQVYKCLHTNVYGKNKASKPIMSPQLANDFCRIAIFCKDALDEQKFTIQLDFKYVCRMVCFAYDVRSASFDIPLKKCELLSLIGHLDDMLLVSKIHEAICSATREDQD</sequence>
<name>A0A1X0RHT9_RHIZD</name>
<organism evidence="1">
    <name type="scientific">Rhizopus microsporus var. microsporus</name>
    <dbReference type="NCBI Taxonomy" id="86635"/>
    <lineage>
        <taxon>Eukaryota</taxon>
        <taxon>Fungi</taxon>
        <taxon>Fungi incertae sedis</taxon>
        <taxon>Mucoromycota</taxon>
        <taxon>Mucoromycotina</taxon>
        <taxon>Mucoromycetes</taxon>
        <taxon>Mucorales</taxon>
        <taxon>Mucorineae</taxon>
        <taxon>Rhizopodaceae</taxon>
        <taxon>Rhizopus</taxon>
    </lineage>
</organism>
<protein>
    <submittedName>
        <fullName evidence="1">Uncharacterized protein</fullName>
    </submittedName>
</protein>
<reference evidence="1" key="1">
    <citation type="journal article" date="2016" name="Proc. Natl. Acad. Sci. U.S.A.">
        <title>Lipid metabolic changes in an early divergent fungus govern the establishment of a mutualistic symbiosis with endobacteria.</title>
        <authorList>
            <person name="Lastovetsky O.A."/>
            <person name="Gaspar M.L."/>
            <person name="Mondo S.J."/>
            <person name="LaButti K.M."/>
            <person name="Sandor L."/>
            <person name="Grigoriev I.V."/>
            <person name="Henry S.A."/>
            <person name="Pawlowska T.E."/>
        </authorList>
    </citation>
    <scope>NUCLEOTIDE SEQUENCE [LARGE SCALE GENOMIC DNA]</scope>
    <source>
        <strain evidence="1">ATCC 52814</strain>
    </source>
</reference>
<dbReference type="VEuPathDB" id="FungiDB:BCV72DRAFT_324563"/>
<gene>
    <name evidence="1" type="ORF">BCV72DRAFT_324563</name>
</gene>
<evidence type="ECO:0000313" key="1">
    <source>
        <dbReference type="EMBL" id="ORE11605.1"/>
    </source>
</evidence>
<accession>A0A1X0RHT9</accession>
<dbReference type="Proteomes" id="UP000242414">
    <property type="component" value="Unassembled WGS sequence"/>
</dbReference>
<dbReference type="OrthoDB" id="2204800at2759"/>
<dbReference type="EMBL" id="KV921856">
    <property type="protein sequence ID" value="ORE11605.1"/>
    <property type="molecule type" value="Genomic_DNA"/>
</dbReference>